<dbReference type="Pfam" id="PF24034">
    <property type="entry name" value="DUF7343"/>
    <property type="match status" value="1"/>
</dbReference>
<dbReference type="InterPro" id="IPR036388">
    <property type="entry name" value="WH-like_DNA-bd_sf"/>
</dbReference>
<feature type="domain" description="DUF7343" evidence="2">
    <location>
        <begin position="262"/>
        <end position="321"/>
    </location>
</feature>
<dbReference type="InterPro" id="IPR008969">
    <property type="entry name" value="CarboxyPept-like_regulatory"/>
</dbReference>
<sequence length="327" mass="35949">MNLRFYIICTAALFTLGASASLTFGAPASLTSEVPVSLALDVPFLADSNTTATIHGGIYAWGTFETLNDTLININSNPPQSIVAKNGMYSFELVPGDYIITARYYRNDTLTYSKEVTFQINDEGTYVLDLLLYPVSKNPTTETISTRIDNHNSVNPPEQTSAGSSVISYLPIALALLLLFGGGYILSSMRKKEKNTFQKGKFNIPGLLVKVSGKNNGSGVIPGFGNLEEAVSVTETVSVTEPITEPADHSKETVALKKLPLSTDLREVLDIIRNHKGQITQKDLRSRLDYSEVKVSLMLSELKKRELIKKVKNGRENIVVLINEERR</sequence>
<proteinExistence type="predicted"/>
<dbReference type="AlphaFoldDB" id="A0A0E3S7B4"/>
<dbReference type="GeneID" id="24806392"/>
<evidence type="ECO:0000313" key="3">
    <source>
        <dbReference type="EMBL" id="AKB74898.1"/>
    </source>
</evidence>
<keyword evidence="1" id="KW-1133">Transmembrane helix</keyword>
<organism evidence="3 4">
    <name type="scientific">Methanosarcina lacustris Z-7289</name>
    <dbReference type="NCBI Taxonomy" id="1434111"/>
    <lineage>
        <taxon>Archaea</taxon>
        <taxon>Methanobacteriati</taxon>
        <taxon>Methanobacteriota</taxon>
        <taxon>Stenosarchaea group</taxon>
        <taxon>Methanomicrobia</taxon>
        <taxon>Methanosarcinales</taxon>
        <taxon>Methanosarcinaceae</taxon>
        <taxon>Methanosarcina</taxon>
    </lineage>
</organism>
<dbReference type="EMBL" id="CP009515">
    <property type="protein sequence ID" value="AKB74898.1"/>
    <property type="molecule type" value="Genomic_DNA"/>
</dbReference>
<dbReference type="InterPro" id="IPR036390">
    <property type="entry name" value="WH_DNA-bd_sf"/>
</dbReference>
<dbReference type="Proteomes" id="UP000033072">
    <property type="component" value="Chromosome"/>
</dbReference>
<name>A0A0E3S7B4_9EURY</name>
<gene>
    <name evidence="3" type="ORF">MSLAZ_1637</name>
</gene>
<feature type="transmembrane region" description="Helical" evidence="1">
    <location>
        <begin position="166"/>
        <end position="186"/>
    </location>
</feature>
<accession>A0A0E3S7B4</accession>
<evidence type="ECO:0000256" key="1">
    <source>
        <dbReference type="SAM" id="Phobius"/>
    </source>
</evidence>
<dbReference type="InterPro" id="IPR055767">
    <property type="entry name" value="DUF7343"/>
</dbReference>
<dbReference type="OrthoDB" id="147932at2157"/>
<evidence type="ECO:0000313" key="4">
    <source>
        <dbReference type="Proteomes" id="UP000033072"/>
    </source>
</evidence>
<dbReference type="PATRIC" id="fig|1434111.4.peg.2136"/>
<dbReference type="Gene3D" id="1.10.10.10">
    <property type="entry name" value="Winged helix-like DNA-binding domain superfamily/Winged helix DNA-binding domain"/>
    <property type="match status" value="1"/>
</dbReference>
<dbReference type="KEGG" id="mls:MSLAZ_1637"/>
<reference evidence="3 4" key="1">
    <citation type="submission" date="2014-07" db="EMBL/GenBank/DDBJ databases">
        <title>Methanogenic archaea and the global carbon cycle.</title>
        <authorList>
            <person name="Henriksen J.R."/>
            <person name="Luke J."/>
            <person name="Reinhart S."/>
            <person name="Benedict M.N."/>
            <person name="Youngblut N.D."/>
            <person name="Metcalf M.E."/>
            <person name="Whitaker R.J."/>
            <person name="Metcalf W.W."/>
        </authorList>
    </citation>
    <scope>NUCLEOTIDE SEQUENCE [LARGE SCALE GENOMIC DNA]</scope>
    <source>
        <strain evidence="3 4">Z-7289</strain>
    </source>
</reference>
<evidence type="ECO:0000259" key="2">
    <source>
        <dbReference type="Pfam" id="PF24034"/>
    </source>
</evidence>
<dbReference type="SUPFAM" id="SSF46785">
    <property type="entry name" value="Winged helix' DNA-binding domain"/>
    <property type="match status" value="1"/>
</dbReference>
<keyword evidence="4" id="KW-1185">Reference proteome</keyword>
<keyword evidence="1" id="KW-0812">Transmembrane</keyword>
<dbReference type="RefSeq" id="WP_048126083.1">
    <property type="nucleotide sequence ID" value="NZ_CP009515.1"/>
</dbReference>
<dbReference type="HOGENOM" id="CLU_062160_0_0_2"/>
<keyword evidence="1" id="KW-0472">Membrane</keyword>
<dbReference type="SUPFAM" id="SSF49464">
    <property type="entry name" value="Carboxypeptidase regulatory domain-like"/>
    <property type="match status" value="1"/>
</dbReference>
<protein>
    <recommendedName>
        <fullName evidence="2">DUF7343 domain-containing protein</fullName>
    </recommendedName>
</protein>